<feature type="domain" description="DUF7881" evidence="2">
    <location>
        <begin position="7"/>
        <end position="82"/>
    </location>
</feature>
<feature type="domain" description="HNH nuclease" evidence="1">
    <location>
        <begin position="116"/>
        <end position="196"/>
    </location>
</feature>
<feature type="non-terminal residue" evidence="3">
    <location>
        <position position="1"/>
    </location>
</feature>
<accession>A0A292Q839</accession>
<dbReference type="Proteomes" id="UP001412239">
    <property type="component" value="Unassembled WGS sequence"/>
</dbReference>
<dbReference type="AlphaFoldDB" id="A0A292Q839"/>
<evidence type="ECO:0000313" key="4">
    <source>
        <dbReference type="Proteomes" id="UP001412239"/>
    </source>
</evidence>
<gene>
    <name evidence="3" type="ORF">GSTUAT00000176001</name>
</gene>
<organism evidence="3 4">
    <name type="scientific">Tuber aestivum</name>
    <name type="common">summer truffle</name>
    <dbReference type="NCBI Taxonomy" id="59557"/>
    <lineage>
        <taxon>Eukaryota</taxon>
        <taxon>Fungi</taxon>
        <taxon>Dikarya</taxon>
        <taxon>Ascomycota</taxon>
        <taxon>Pezizomycotina</taxon>
        <taxon>Pezizomycetes</taxon>
        <taxon>Pezizales</taxon>
        <taxon>Tuberaceae</taxon>
        <taxon>Tuber</taxon>
    </lineage>
</organism>
<dbReference type="EMBL" id="LN890943">
    <property type="protein sequence ID" value="CUS15899.1"/>
    <property type="molecule type" value="Genomic_DNA"/>
</dbReference>
<protein>
    <submittedName>
        <fullName evidence="3">Uncharacterized protein</fullName>
    </submittedName>
</protein>
<dbReference type="InterPro" id="IPR057203">
    <property type="entry name" value="DUF7881"/>
</dbReference>
<evidence type="ECO:0000259" key="2">
    <source>
        <dbReference type="Pfam" id="PF25324"/>
    </source>
</evidence>
<sequence>MPLGRCQRNVSFYDAARPDVVLGGFFQNGSITEANFLDILEILLVVTGGPLRVQERISSHLISRTDMQLETGVYDIYCDAIIQVSDDPWTHRLISHVEPVGEHGFCHKVRHRDRKCVISGLSNPEILIQADSWIAFEAVHIFPSEHESLWIQSDYQRWITDMDDANRSSKINSPQNGFLLQSTARQMFNQYLISVNPDDGYKVVVFTIDFLQWDGRILDPACQNPADPHHVSDQLLRWHFRQSILANVRGAGEPTFEHDFPPGTDMVGEINAGPYGRERFELEIATRLRGVS</sequence>
<evidence type="ECO:0000259" key="1">
    <source>
        <dbReference type="Pfam" id="PF13391"/>
    </source>
</evidence>
<dbReference type="InterPro" id="IPR003615">
    <property type="entry name" value="HNH_nuc"/>
</dbReference>
<name>A0A292Q839_9PEZI</name>
<dbReference type="Pfam" id="PF25324">
    <property type="entry name" value="DUF7881"/>
    <property type="match status" value="1"/>
</dbReference>
<keyword evidence="4" id="KW-1185">Reference proteome</keyword>
<dbReference type="Pfam" id="PF13391">
    <property type="entry name" value="HNH_2"/>
    <property type="match status" value="1"/>
</dbReference>
<proteinExistence type="predicted"/>
<reference evidence="3" key="1">
    <citation type="submission" date="2015-10" db="EMBL/GenBank/DDBJ databases">
        <authorList>
            <person name="Regsiter A."/>
            <person name="william w."/>
        </authorList>
    </citation>
    <scope>NUCLEOTIDE SEQUENCE</scope>
    <source>
        <strain evidence="3">Montdore</strain>
    </source>
</reference>
<evidence type="ECO:0000313" key="3">
    <source>
        <dbReference type="EMBL" id="CUS15899.1"/>
    </source>
</evidence>